<sequence>MSSDYFSNENTQEEKNLGNMLTLNLELQQIFKDQIGKLDEIIDSLKTQKQTLKVGISRPKGNKGFEFRDCVKNYQNNDCKILNNFLGSISEARWKYNMKWDPNKDKLIKSYVLQQCLENFGEKIIENNNEIKSETDNSPNKQKKKEKSSDEIQVLIDQQQENEIELFKNTSMVDWERVSDLLDPSADPLDCMFRWNNLLTPLVSKQEWKKTNLDQLYQICDEESGYNWDKITLLFNEWVAEEEKEEEKTKNKTRVKWTEEETLKLRRIAGKFEEKDWHLISQEFDFRTANQCNKKYRELNKIKRNWTEHEDQILILGVKIYGEKWTKIAKHLNLRSGSQCGERYRLISSGQRSGRWLQEEESSLLQAVEKYGVGKWTLIAKEVGTRNDNQCIRKYQQLTKKKTKRKPKAKTKAKAKPKPKPKTKSAKKKRRKN</sequence>
<feature type="domain" description="Myb-like" evidence="6">
    <location>
        <begin position="249"/>
        <end position="297"/>
    </location>
</feature>
<dbReference type="EMBL" id="JANTQA010000010">
    <property type="protein sequence ID" value="KAJ3451165.1"/>
    <property type="molecule type" value="Genomic_DNA"/>
</dbReference>
<dbReference type="PROSITE" id="PS51294">
    <property type="entry name" value="HTH_MYB"/>
    <property type="match status" value="3"/>
</dbReference>
<keyword evidence="3" id="KW-0804">Transcription</keyword>
<dbReference type="InterPro" id="IPR017930">
    <property type="entry name" value="Myb_dom"/>
</dbReference>
<dbReference type="Proteomes" id="UP001146793">
    <property type="component" value="Unassembled WGS sequence"/>
</dbReference>
<dbReference type="InterPro" id="IPR051575">
    <property type="entry name" value="Myb-like_DNA-bd"/>
</dbReference>
<dbReference type="InterPro" id="IPR009057">
    <property type="entry name" value="Homeodomain-like_sf"/>
</dbReference>
<keyword evidence="1" id="KW-0805">Transcription regulation</keyword>
<dbReference type="PROSITE" id="PS51293">
    <property type="entry name" value="SANT"/>
    <property type="match status" value="2"/>
</dbReference>
<name>A0AAV8AGW5_9EUKA</name>
<keyword evidence="4" id="KW-0539">Nucleus</keyword>
<keyword evidence="2" id="KW-0238">DNA-binding</keyword>
<evidence type="ECO:0000256" key="2">
    <source>
        <dbReference type="ARBA" id="ARBA00023125"/>
    </source>
</evidence>
<feature type="domain" description="Myb-like" evidence="6">
    <location>
        <begin position="298"/>
        <end position="345"/>
    </location>
</feature>
<comment type="caution">
    <text evidence="9">The sequence shown here is derived from an EMBL/GenBank/DDBJ whole genome shotgun (WGS) entry which is preliminary data.</text>
</comment>
<evidence type="ECO:0000256" key="1">
    <source>
        <dbReference type="ARBA" id="ARBA00023015"/>
    </source>
</evidence>
<dbReference type="CDD" id="cd00167">
    <property type="entry name" value="SANT"/>
    <property type="match status" value="3"/>
</dbReference>
<evidence type="ECO:0000259" key="6">
    <source>
        <dbReference type="PROSITE" id="PS50090"/>
    </source>
</evidence>
<evidence type="ECO:0000313" key="10">
    <source>
        <dbReference type="Proteomes" id="UP001146793"/>
    </source>
</evidence>
<feature type="compositionally biased region" description="Basic residues" evidence="5">
    <location>
        <begin position="399"/>
        <end position="433"/>
    </location>
</feature>
<reference evidence="9" key="1">
    <citation type="submission" date="2022-08" db="EMBL/GenBank/DDBJ databases">
        <title>Novel sulphate-reducing endosymbionts in the free-living metamonad Anaeramoeba.</title>
        <authorList>
            <person name="Jerlstrom-Hultqvist J."/>
            <person name="Cepicka I."/>
            <person name="Gallot-Lavallee L."/>
            <person name="Salas-Leiva D."/>
            <person name="Curtis B.A."/>
            <person name="Zahonova K."/>
            <person name="Pipaliya S."/>
            <person name="Dacks J."/>
            <person name="Roger A.J."/>
        </authorList>
    </citation>
    <scope>NUCLEOTIDE SEQUENCE</scope>
    <source>
        <strain evidence="9">Busselton2</strain>
    </source>
</reference>
<dbReference type="Gene3D" id="1.10.10.60">
    <property type="entry name" value="Homeodomain-like"/>
    <property type="match status" value="3"/>
</dbReference>
<feature type="domain" description="HTH myb-type" evidence="8">
    <location>
        <begin position="300"/>
        <end position="345"/>
    </location>
</feature>
<evidence type="ECO:0000256" key="3">
    <source>
        <dbReference type="ARBA" id="ARBA00023163"/>
    </source>
</evidence>
<dbReference type="PROSITE" id="PS50090">
    <property type="entry name" value="MYB_LIKE"/>
    <property type="match status" value="3"/>
</dbReference>
<feature type="domain" description="SANT" evidence="7">
    <location>
        <begin position="351"/>
        <end position="403"/>
    </location>
</feature>
<dbReference type="InterPro" id="IPR001005">
    <property type="entry name" value="SANT/Myb"/>
</dbReference>
<feature type="region of interest" description="Disordered" evidence="5">
    <location>
        <begin position="130"/>
        <end position="150"/>
    </location>
</feature>
<evidence type="ECO:0000256" key="4">
    <source>
        <dbReference type="ARBA" id="ARBA00023242"/>
    </source>
</evidence>
<dbReference type="InterPro" id="IPR017884">
    <property type="entry name" value="SANT_dom"/>
</dbReference>
<feature type="domain" description="SANT" evidence="7">
    <location>
        <begin position="301"/>
        <end position="346"/>
    </location>
</feature>
<dbReference type="Pfam" id="PF00249">
    <property type="entry name" value="Myb_DNA-binding"/>
    <property type="match status" value="3"/>
</dbReference>
<evidence type="ECO:0000259" key="7">
    <source>
        <dbReference type="PROSITE" id="PS51293"/>
    </source>
</evidence>
<dbReference type="GO" id="GO:0042796">
    <property type="term" value="P:snRNA transcription by RNA polymerase III"/>
    <property type="evidence" value="ECO:0007669"/>
    <property type="project" value="TreeGrafter"/>
</dbReference>
<dbReference type="SUPFAM" id="SSF46689">
    <property type="entry name" value="Homeodomain-like"/>
    <property type="match status" value="2"/>
</dbReference>
<feature type="domain" description="HTH myb-type" evidence="8">
    <location>
        <begin position="348"/>
        <end position="403"/>
    </location>
</feature>
<organism evidence="9 10">
    <name type="scientific">Anaeramoeba flamelloides</name>
    <dbReference type="NCBI Taxonomy" id="1746091"/>
    <lineage>
        <taxon>Eukaryota</taxon>
        <taxon>Metamonada</taxon>
        <taxon>Anaeramoebidae</taxon>
        <taxon>Anaeramoeba</taxon>
    </lineage>
</organism>
<evidence type="ECO:0000256" key="5">
    <source>
        <dbReference type="SAM" id="MobiDB-lite"/>
    </source>
</evidence>
<feature type="domain" description="Myb-like" evidence="6">
    <location>
        <begin position="348"/>
        <end position="399"/>
    </location>
</feature>
<accession>A0AAV8AGW5</accession>
<dbReference type="SMART" id="SM00717">
    <property type="entry name" value="SANT"/>
    <property type="match status" value="4"/>
</dbReference>
<dbReference type="GO" id="GO:0001006">
    <property type="term" value="F:RNA polymerase III type 3 promoter sequence-specific DNA binding"/>
    <property type="evidence" value="ECO:0007669"/>
    <property type="project" value="TreeGrafter"/>
</dbReference>
<feature type="domain" description="HTH myb-type" evidence="8">
    <location>
        <begin position="249"/>
        <end position="299"/>
    </location>
</feature>
<evidence type="ECO:0000259" key="8">
    <source>
        <dbReference type="PROSITE" id="PS51294"/>
    </source>
</evidence>
<dbReference type="PANTHER" id="PTHR46621:SF1">
    <property type="entry name" value="SNRNA-ACTIVATING PROTEIN COMPLEX SUBUNIT 4"/>
    <property type="match status" value="1"/>
</dbReference>
<dbReference type="GO" id="GO:0042795">
    <property type="term" value="P:snRNA transcription by RNA polymerase II"/>
    <property type="evidence" value="ECO:0007669"/>
    <property type="project" value="TreeGrafter"/>
</dbReference>
<dbReference type="PANTHER" id="PTHR46621">
    <property type="entry name" value="SNRNA-ACTIVATING PROTEIN COMPLEX SUBUNIT 4"/>
    <property type="match status" value="1"/>
</dbReference>
<protein>
    <submittedName>
        <fullName evidence="9">snRNA-activating protein complex subunit</fullName>
    </submittedName>
</protein>
<evidence type="ECO:0000313" key="9">
    <source>
        <dbReference type="EMBL" id="KAJ3451165.1"/>
    </source>
</evidence>
<dbReference type="GO" id="GO:0000978">
    <property type="term" value="F:RNA polymerase II cis-regulatory region sequence-specific DNA binding"/>
    <property type="evidence" value="ECO:0007669"/>
    <property type="project" value="TreeGrafter"/>
</dbReference>
<gene>
    <name evidence="9" type="ORF">M0812_04835</name>
</gene>
<dbReference type="GO" id="GO:0019185">
    <property type="term" value="C:snRNA-activating protein complex"/>
    <property type="evidence" value="ECO:0007669"/>
    <property type="project" value="TreeGrafter"/>
</dbReference>
<proteinExistence type="predicted"/>
<feature type="region of interest" description="Disordered" evidence="5">
    <location>
        <begin position="396"/>
        <end position="433"/>
    </location>
</feature>
<dbReference type="AlphaFoldDB" id="A0AAV8AGW5"/>